<evidence type="ECO:0000313" key="3">
    <source>
        <dbReference type="Proteomes" id="UP000784294"/>
    </source>
</evidence>
<feature type="compositionally biased region" description="Basic and acidic residues" evidence="1">
    <location>
        <begin position="16"/>
        <end position="27"/>
    </location>
</feature>
<sequence length="106" mass="11789">MRFATPDFEDGQPPRVRPERDARRDESSGQPSLQLPPSHQGRISSSRTGKCIRRPVGGGNGGWGQRGWGTSERERGAGTDENQRRWDAMIQLMREPLAGRDCLSGE</sequence>
<evidence type="ECO:0000313" key="2">
    <source>
        <dbReference type="EMBL" id="VEL27749.1"/>
    </source>
</evidence>
<evidence type="ECO:0000256" key="1">
    <source>
        <dbReference type="SAM" id="MobiDB-lite"/>
    </source>
</evidence>
<feature type="compositionally biased region" description="Low complexity" evidence="1">
    <location>
        <begin position="28"/>
        <end position="41"/>
    </location>
</feature>
<accession>A0A448X4C8</accession>
<feature type="compositionally biased region" description="Basic and acidic residues" evidence="1">
    <location>
        <begin position="71"/>
        <end position="84"/>
    </location>
</feature>
<dbReference type="Proteomes" id="UP000784294">
    <property type="component" value="Unassembled WGS sequence"/>
</dbReference>
<protein>
    <submittedName>
        <fullName evidence="2">Uncharacterized protein</fullName>
    </submittedName>
</protein>
<dbReference type="EMBL" id="CAAALY010089588">
    <property type="protein sequence ID" value="VEL27749.1"/>
    <property type="molecule type" value="Genomic_DNA"/>
</dbReference>
<feature type="compositionally biased region" description="Gly residues" evidence="1">
    <location>
        <begin position="56"/>
        <end position="67"/>
    </location>
</feature>
<comment type="caution">
    <text evidence="2">The sequence shown here is derived from an EMBL/GenBank/DDBJ whole genome shotgun (WGS) entry which is preliminary data.</text>
</comment>
<feature type="region of interest" description="Disordered" evidence="1">
    <location>
        <begin position="1"/>
        <end position="84"/>
    </location>
</feature>
<keyword evidence="3" id="KW-1185">Reference proteome</keyword>
<gene>
    <name evidence="2" type="ORF">PXEA_LOCUS21189</name>
</gene>
<reference evidence="2" key="1">
    <citation type="submission" date="2018-11" db="EMBL/GenBank/DDBJ databases">
        <authorList>
            <consortium name="Pathogen Informatics"/>
        </authorList>
    </citation>
    <scope>NUCLEOTIDE SEQUENCE</scope>
</reference>
<proteinExistence type="predicted"/>
<dbReference type="AlphaFoldDB" id="A0A448X4C8"/>
<organism evidence="2 3">
    <name type="scientific">Protopolystoma xenopodis</name>
    <dbReference type="NCBI Taxonomy" id="117903"/>
    <lineage>
        <taxon>Eukaryota</taxon>
        <taxon>Metazoa</taxon>
        <taxon>Spiralia</taxon>
        <taxon>Lophotrochozoa</taxon>
        <taxon>Platyhelminthes</taxon>
        <taxon>Monogenea</taxon>
        <taxon>Polyopisthocotylea</taxon>
        <taxon>Polystomatidea</taxon>
        <taxon>Polystomatidae</taxon>
        <taxon>Protopolystoma</taxon>
    </lineage>
</organism>
<name>A0A448X4C8_9PLAT</name>